<dbReference type="AlphaFoldDB" id="A0A1C7MFQ1"/>
<accession>A0A1C7MFQ1</accession>
<protein>
    <submittedName>
        <fullName evidence="1">Uncharacterized protein</fullName>
    </submittedName>
</protein>
<dbReference type="Proteomes" id="UP000092993">
    <property type="component" value="Unassembled WGS sequence"/>
</dbReference>
<organism evidence="1 2">
    <name type="scientific">Grifola frondosa</name>
    <name type="common">Maitake</name>
    <name type="synonym">Polyporus frondosus</name>
    <dbReference type="NCBI Taxonomy" id="5627"/>
    <lineage>
        <taxon>Eukaryota</taxon>
        <taxon>Fungi</taxon>
        <taxon>Dikarya</taxon>
        <taxon>Basidiomycota</taxon>
        <taxon>Agaricomycotina</taxon>
        <taxon>Agaricomycetes</taxon>
        <taxon>Polyporales</taxon>
        <taxon>Grifolaceae</taxon>
        <taxon>Grifola</taxon>
    </lineage>
</organism>
<evidence type="ECO:0000313" key="1">
    <source>
        <dbReference type="EMBL" id="OBZ75652.1"/>
    </source>
</evidence>
<sequence>MLSRDRIRDITRYNSQSSAVPTNLSLDVLYPTPVAIALHHVEYTILDRWRPIKLVPSLHLDLRKNAEYLARSHTTIYVDCFHTVCIAAYMTVMENGMPRCRAI</sequence>
<name>A0A1C7MFQ1_GRIFR</name>
<evidence type="ECO:0000313" key="2">
    <source>
        <dbReference type="Proteomes" id="UP000092993"/>
    </source>
</evidence>
<keyword evidence="2" id="KW-1185">Reference proteome</keyword>
<dbReference type="EMBL" id="LUGG01000004">
    <property type="protein sequence ID" value="OBZ75652.1"/>
    <property type="molecule type" value="Genomic_DNA"/>
</dbReference>
<comment type="caution">
    <text evidence="1">The sequence shown here is derived from an EMBL/GenBank/DDBJ whole genome shotgun (WGS) entry which is preliminary data.</text>
</comment>
<gene>
    <name evidence="1" type="ORF">A0H81_05018</name>
</gene>
<proteinExistence type="predicted"/>
<reference evidence="1 2" key="1">
    <citation type="submission" date="2016-03" db="EMBL/GenBank/DDBJ databases">
        <title>Whole genome sequencing of Grifola frondosa 9006-11.</title>
        <authorList>
            <person name="Min B."/>
            <person name="Park H."/>
            <person name="Kim J.-G."/>
            <person name="Cho H."/>
            <person name="Oh Y.-L."/>
            <person name="Kong W.-S."/>
            <person name="Choi I.-G."/>
        </authorList>
    </citation>
    <scope>NUCLEOTIDE SEQUENCE [LARGE SCALE GENOMIC DNA]</scope>
    <source>
        <strain evidence="1 2">9006-11</strain>
    </source>
</reference>